<dbReference type="InterPro" id="IPR011650">
    <property type="entry name" value="Peptidase_M20_dimer"/>
</dbReference>
<organism evidence="7 9">
    <name type="scientific">Alkalihalobacillus alcalophilus ATCC 27647 = CGMCC 1.3604</name>
    <dbReference type="NCBI Taxonomy" id="1218173"/>
    <lineage>
        <taxon>Bacteria</taxon>
        <taxon>Bacillati</taxon>
        <taxon>Bacillota</taxon>
        <taxon>Bacilli</taxon>
        <taxon>Bacillales</taxon>
        <taxon>Bacillaceae</taxon>
        <taxon>Alkalihalobacillus</taxon>
    </lineage>
</organism>
<dbReference type="Proteomes" id="UP000002754">
    <property type="component" value="Unassembled WGS sequence"/>
</dbReference>
<comment type="cofactor">
    <cofactor evidence="1">
        <name>Zn(2+)</name>
        <dbReference type="ChEBI" id="CHEBI:29105"/>
    </cofactor>
</comment>
<dbReference type="Pfam" id="PF01546">
    <property type="entry name" value="Peptidase_M20"/>
    <property type="match status" value="1"/>
</dbReference>
<dbReference type="AlphaFoldDB" id="A0A094WPP4"/>
<dbReference type="InterPro" id="IPR050072">
    <property type="entry name" value="Peptidase_M20A"/>
</dbReference>
<name>A0A094WPP4_ALKAL</name>
<evidence type="ECO:0000313" key="7">
    <source>
        <dbReference type="EMBL" id="KGA98003.1"/>
    </source>
</evidence>
<evidence type="ECO:0000256" key="5">
    <source>
        <dbReference type="PIRSR" id="PIRSR037238-1"/>
    </source>
</evidence>
<dbReference type="InterPro" id="IPR001261">
    <property type="entry name" value="ArgE/DapE_CS"/>
</dbReference>
<evidence type="ECO:0000256" key="3">
    <source>
        <dbReference type="ARBA" id="ARBA00022801"/>
    </source>
</evidence>
<evidence type="ECO:0000259" key="6">
    <source>
        <dbReference type="Pfam" id="PF07687"/>
    </source>
</evidence>
<keyword evidence="4" id="KW-0862">Zinc</keyword>
<dbReference type="PIRSF" id="PIRSF037238">
    <property type="entry name" value="Carboxypeptidase_G2"/>
    <property type="match status" value="1"/>
</dbReference>
<comment type="caution">
    <text evidence="7">The sequence shown here is derived from an EMBL/GenBank/DDBJ whole genome shotgun (WGS) entry which is preliminary data.</text>
</comment>
<dbReference type="SUPFAM" id="SSF53187">
    <property type="entry name" value="Zn-dependent exopeptidases"/>
    <property type="match status" value="1"/>
</dbReference>
<keyword evidence="9" id="KW-1185">Reference proteome</keyword>
<dbReference type="Pfam" id="PF07687">
    <property type="entry name" value="M20_dimer"/>
    <property type="match status" value="1"/>
</dbReference>
<accession>A0A094WPP4</accession>
<dbReference type="GO" id="GO:0004180">
    <property type="term" value="F:carboxypeptidase activity"/>
    <property type="evidence" value="ECO:0007669"/>
    <property type="project" value="UniProtKB-KW"/>
</dbReference>
<keyword evidence="2" id="KW-0479">Metal-binding</keyword>
<evidence type="ECO:0000256" key="4">
    <source>
        <dbReference type="ARBA" id="ARBA00022833"/>
    </source>
</evidence>
<feature type="active site" evidence="5">
    <location>
        <position position="81"/>
    </location>
</feature>
<dbReference type="STRING" id="1218173.BALCAV_0206915"/>
<gene>
    <name evidence="8" type="ORF">AJ85_10790</name>
    <name evidence="7" type="ORF">BALCAV_0206915</name>
</gene>
<dbReference type="EMBL" id="ALPT02000017">
    <property type="protein sequence ID" value="KGA98003.1"/>
    <property type="molecule type" value="Genomic_DNA"/>
</dbReference>
<dbReference type="InterPro" id="IPR036264">
    <property type="entry name" value="Bact_exopeptidase_dim_dom"/>
</dbReference>
<dbReference type="PROSITE" id="PS00758">
    <property type="entry name" value="ARGE_DAPE_CPG2_1"/>
    <property type="match status" value="1"/>
</dbReference>
<dbReference type="GO" id="GO:0046872">
    <property type="term" value="F:metal ion binding"/>
    <property type="evidence" value="ECO:0007669"/>
    <property type="project" value="UniProtKB-KW"/>
</dbReference>
<evidence type="ECO:0000313" key="8">
    <source>
        <dbReference type="EMBL" id="THG90452.1"/>
    </source>
</evidence>
<protein>
    <submittedName>
        <fullName evidence="7">Carboxypeptidase</fullName>
    </submittedName>
</protein>
<keyword evidence="7" id="KW-0645">Protease</keyword>
<evidence type="ECO:0000313" key="9">
    <source>
        <dbReference type="Proteomes" id="UP000002754"/>
    </source>
</evidence>
<dbReference type="RefSeq" id="WP_003322793.1">
    <property type="nucleotide sequence ID" value="NZ_ALPT02000017.1"/>
</dbReference>
<evidence type="ECO:0000256" key="1">
    <source>
        <dbReference type="ARBA" id="ARBA00001947"/>
    </source>
</evidence>
<keyword evidence="3" id="KW-0378">Hydrolase</keyword>
<proteinExistence type="predicted"/>
<reference evidence="7 9" key="1">
    <citation type="journal article" date="2014" name="Genome Announc.">
        <title>Draft Genome Sequence of Bacillus alcalophilus AV1934, a Classic Alkaliphile Isolated from Human Feces in 1934.</title>
        <authorList>
            <person name="Attie O."/>
            <person name="Jayaprakash A."/>
            <person name="Shah H."/>
            <person name="Paulsen I.T."/>
            <person name="Morino M."/>
            <person name="Takahashi Y."/>
            <person name="Narumi I."/>
            <person name="Sachidanandam R."/>
            <person name="Satoh K."/>
            <person name="Ito M."/>
            <person name="Krulwich T.A."/>
        </authorList>
    </citation>
    <scope>NUCLEOTIDE SEQUENCE [LARGE SCALE GENOMIC DNA]</scope>
    <source>
        <strain evidence="7 9">AV1934</strain>
    </source>
</reference>
<feature type="domain" description="Peptidase M20 dimerisation" evidence="6">
    <location>
        <begin position="178"/>
        <end position="274"/>
    </location>
</feature>
<dbReference type="EMBL" id="JALP01000152">
    <property type="protein sequence ID" value="THG90452.1"/>
    <property type="molecule type" value="Genomic_DNA"/>
</dbReference>
<feature type="active site" description="Proton acceptor" evidence="5">
    <location>
        <position position="142"/>
    </location>
</feature>
<evidence type="ECO:0000256" key="2">
    <source>
        <dbReference type="ARBA" id="ARBA00022723"/>
    </source>
</evidence>
<dbReference type="eggNOG" id="COG0624">
    <property type="taxonomic scope" value="Bacteria"/>
</dbReference>
<dbReference type="CDD" id="cd03885">
    <property type="entry name" value="M20_CPDG2"/>
    <property type="match status" value="1"/>
</dbReference>
<dbReference type="Gene3D" id="3.30.70.360">
    <property type="match status" value="1"/>
</dbReference>
<evidence type="ECO:0000313" key="10">
    <source>
        <dbReference type="Proteomes" id="UP000297014"/>
    </source>
</evidence>
<dbReference type="InterPro" id="IPR002933">
    <property type="entry name" value="Peptidase_M20"/>
</dbReference>
<dbReference type="OrthoDB" id="9783294at2"/>
<reference evidence="8 10" key="2">
    <citation type="submission" date="2014-01" db="EMBL/GenBank/DDBJ databases">
        <title>Draft genome sequencing of Bacillus alcalophilus CGMCC 1.3604.</title>
        <authorList>
            <person name="Yang J."/>
            <person name="Diao L."/>
            <person name="Yang S."/>
        </authorList>
    </citation>
    <scope>NUCLEOTIDE SEQUENCE [LARGE SCALE GENOMIC DNA]</scope>
    <source>
        <strain evidence="8 10">CGMCC 1.3604</strain>
    </source>
</reference>
<dbReference type="Proteomes" id="UP000297014">
    <property type="component" value="Unassembled WGS sequence"/>
</dbReference>
<dbReference type="PANTHER" id="PTHR43808">
    <property type="entry name" value="ACETYLORNITHINE DEACETYLASE"/>
    <property type="match status" value="1"/>
</dbReference>
<sequence length="393" mass="43115">MDGNVRRIETEMLELIEKLVNTDSGSYYKKGIDQVGKILCHYFQELGYKIKTVPQEEYGNHYVIQHPEVSAPEILLVAHMDTVFETGTAALRPFQIKGTRAYGPGVIDMKASLVTVIYALKQLKRANNQAYKHVKIILNSDEEIGSPSSRALIESEAAKGIQYALVMEPARKDGSIVTGRKGNGHYIIEIKGKAAHSGIEPEKGRSAIQELAFKIVKLHALNDHEHGISVNVGMIEGGDAINTISARAVGHIDVRVATVEQIEEVAHKIEEVCSVSDVVGTKIDLSGNISRPPMIKNKQITELFEIVKEVGKELNMEIKDTKTGGGSDASFTAAMGIPTIDGLGPIGGNAHSEKEYLEIPSLMERTELLVKLIHRLVDEKLNKRKDSYIAKSS</sequence>
<dbReference type="InterPro" id="IPR017150">
    <property type="entry name" value="Pept_M20_glutamate_carboxypep"/>
</dbReference>
<dbReference type="PANTHER" id="PTHR43808:SF9">
    <property type="entry name" value="BLL0789 PROTEIN"/>
    <property type="match status" value="1"/>
</dbReference>
<keyword evidence="7" id="KW-0121">Carboxypeptidase</keyword>
<dbReference type="SUPFAM" id="SSF55031">
    <property type="entry name" value="Bacterial exopeptidase dimerisation domain"/>
    <property type="match status" value="1"/>
</dbReference>
<dbReference type="Gene3D" id="3.40.630.10">
    <property type="entry name" value="Zn peptidases"/>
    <property type="match status" value="1"/>
</dbReference>